<dbReference type="PROSITE" id="PS50059">
    <property type="entry name" value="FKBP_PPIASE"/>
    <property type="match status" value="3"/>
</dbReference>
<keyword evidence="3" id="KW-0697">Rotamase</keyword>
<keyword evidence="2 4" id="KW-0802">TPR repeat</keyword>
<evidence type="ECO:0000259" key="5">
    <source>
        <dbReference type="PROSITE" id="PS50059"/>
    </source>
</evidence>
<evidence type="ECO:0000313" key="6">
    <source>
        <dbReference type="EMBL" id="KAH7511705.1"/>
    </source>
</evidence>
<gene>
    <name evidence="6" type="ORF">FEM48_Zijuj12G0011000</name>
</gene>
<dbReference type="SUPFAM" id="SSF54534">
    <property type="entry name" value="FKBP-like"/>
    <property type="match status" value="3"/>
</dbReference>
<dbReference type="Proteomes" id="UP000813462">
    <property type="component" value="Unassembled WGS sequence"/>
</dbReference>
<proteinExistence type="predicted"/>
<evidence type="ECO:0000313" key="7">
    <source>
        <dbReference type="Proteomes" id="UP000813462"/>
    </source>
</evidence>
<keyword evidence="1" id="KW-0677">Repeat</keyword>
<dbReference type="EC" id="5.2.1.8" evidence="3"/>
<feature type="domain" description="PPIase FKBP-type" evidence="5">
    <location>
        <begin position="25"/>
        <end position="129"/>
    </location>
</feature>
<dbReference type="InterPro" id="IPR011990">
    <property type="entry name" value="TPR-like_helical_dom_sf"/>
</dbReference>
<dbReference type="InterPro" id="IPR001179">
    <property type="entry name" value="PPIase_FKBP_dom"/>
</dbReference>
<protein>
    <recommendedName>
        <fullName evidence="3">peptidylprolyl isomerase</fullName>
        <ecNumber evidence="3">5.2.1.8</ecNumber>
    </recommendedName>
</protein>
<comment type="caution">
    <text evidence="6">The sequence shown here is derived from an EMBL/GenBank/DDBJ whole genome shotgun (WGS) entry which is preliminary data.</text>
</comment>
<dbReference type="InterPro" id="IPR046357">
    <property type="entry name" value="PPIase_dom_sf"/>
</dbReference>
<feature type="repeat" description="TPR" evidence="4">
    <location>
        <begin position="430"/>
        <end position="463"/>
    </location>
</feature>
<evidence type="ECO:0000256" key="3">
    <source>
        <dbReference type="PROSITE-ProRule" id="PRU00277"/>
    </source>
</evidence>
<dbReference type="GO" id="GO:0003755">
    <property type="term" value="F:peptidyl-prolyl cis-trans isomerase activity"/>
    <property type="evidence" value="ECO:0007669"/>
    <property type="project" value="UniProtKB-KW"/>
</dbReference>
<feature type="domain" description="PPIase FKBP-type" evidence="5">
    <location>
        <begin position="157"/>
        <end position="246"/>
    </location>
</feature>
<name>A0A978UAB2_ZIZJJ</name>
<reference evidence="6" key="1">
    <citation type="journal article" date="2021" name="Front. Plant Sci.">
        <title>Chromosome-Scale Genome Assembly for Chinese Sour Jujube and Insights Into Its Genome Evolution and Domestication Signature.</title>
        <authorList>
            <person name="Shen L.-Y."/>
            <person name="Luo H."/>
            <person name="Wang X.-L."/>
            <person name="Wang X.-M."/>
            <person name="Qiu X.-J."/>
            <person name="Liu H."/>
            <person name="Zhou S.-S."/>
            <person name="Jia K.-H."/>
            <person name="Nie S."/>
            <person name="Bao Y.-T."/>
            <person name="Zhang R.-G."/>
            <person name="Yun Q.-Z."/>
            <person name="Chai Y.-H."/>
            <person name="Lu J.-Y."/>
            <person name="Li Y."/>
            <person name="Zhao S.-W."/>
            <person name="Mao J.-F."/>
            <person name="Jia S.-G."/>
            <person name="Mao Y.-M."/>
        </authorList>
    </citation>
    <scope>NUCLEOTIDE SEQUENCE</scope>
    <source>
        <strain evidence="6">AT0</strain>
        <tissue evidence="6">Leaf</tissue>
    </source>
</reference>
<dbReference type="SUPFAM" id="SSF48452">
    <property type="entry name" value="TPR-like"/>
    <property type="match status" value="1"/>
</dbReference>
<dbReference type="Gene3D" id="3.10.50.40">
    <property type="match status" value="3"/>
</dbReference>
<evidence type="ECO:0000256" key="4">
    <source>
        <dbReference type="PROSITE-ProRule" id="PRU00339"/>
    </source>
</evidence>
<keyword evidence="3" id="KW-0413">Isomerase</keyword>
<feature type="domain" description="PPIase FKBP-type" evidence="5">
    <location>
        <begin position="274"/>
        <end position="361"/>
    </location>
</feature>
<evidence type="ECO:0000256" key="2">
    <source>
        <dbReference type="ARBA" id="ARBA00022803"/>
    </source>
</evidence>
<evidence type="ECO:0000256" key="1">
    <source>
        <dbReference type="ARBA" id="ARBA00022737"/>
    </source>
</evidence>
<dbReference type="PANTHER" id="PTHR46512">
    <property type="entry name" value="PEPTIDYLPROLYL ISOMERASE"/>
    <property type="match status" value="1"/>
</dbReference>
<dbReference type="Pfam" id="PF13181">
    <property type="entry name" value="TPR_8"/>
    <property type="match status" value="1"/>
</dbReference>
<dbReference type="AlphaFoldDB" id="A0A978UAB2"/>
<comment type="catalytic activity">
    <reaction evidence="3">
        <text>[protein]-peptidylproline (omega=180) = [protein]-peptidylproline (omega=0)</text>
        <dbReference type="Rhea" id="RHEA:16237"/>
        <dbReference type="Rhea" id="RHEA-COMP:10747"/>
        <dbReference type="Rhea" id="RHEA-COMP:10748"/>
        <dbReference type="ChEBI" id="CHEBI:83833"/>
        <dbReference type="ChEBI" id="CHEBI:83834"/>
        <dbReference type="EC" id="5.2.1.8"/>
    </reaction>
</comment>
<dbReference type="PROSITE" id="PS50005">
    <property type="entry name" value="TPR"/>
    <property type="match status" value="1"/>
</dbReference>
<dbReference type="InterPro" id="IPR019734">
    <property type="entry name" value="TPR_rpt"/>
</dbReference>
<dbReference type="InterPro" id="IPR050754">
    <property type="entry name" value="FKBP4/5/8-like"/>
</dbReference>
<dbReference type="Gene3D" id="1.25.40.10">
    <property type="entry name" value="Tetratricopeptide repeat domain"/>
    <property type="match status" value="1"/>
</dbReference>
<dbReference type="EMBL" id="JAEACU010000012">
    <property type="protein sequence ID" value="KAH7511705.1"/>
    <property type="molecule type" value="Genomic_DNA"/>
</dbReference>
<dbReference type="SMART" id="SM00028">
    <property type="entry name" value="TPR"/>
    <property type="match status" value="2"/>
</dbReference>
<organism evidence="6 7">
    <name type="scientific">Ziziphus jujuba var. spinosa</name>
    <dbReference type="NCBI Taxonomy" id="714518"/>
    <lineage>
        <taxon>Eukaryota</taxon>
        <taxon>Viridiplantae</taxon>
        <taxon>Streptophyta</taxon>
        <taxon>Embryophyta</taxon>
        <taxon>Tracheophyta</taxon>
        <taxon>Spermatophyta</taxon>
        <taxon>Magnoliopsida</taxon>
        <taxon>eudicotyledons</taxon>
        <taxon>Gunneridae</taxon>
        <taxon>Pentapetalae</taxon>
        <taxon>rosids</taxon>
        <taxon>fabids</taxon>
        <taxon>Rosales</taxon>
        <taxon>Rhamnaceae</taxon>
        <taxon>Paliureae</taxon>
        <taxon>Ziziphus</taxon>
    </lineage>
</organism>
<sequence>MPNSDPMSAVAMKMPLVLTVFPSNKSLPRIHFSGWVKGGATLEYESSTHHQNIRNITNWTTSSTTTPLCFKLGQCEVIKGLDEGVATMQKGERAVFSIPPNLAYGELGSPPFIPPSSTLFFDIELLSWTTIRDLTGDGGLFKKITRDGHGWATPRDADQVLVNYEARLENGTLVTKSEGAEFHIGDACICPAISIAVKTMRRGEVAELAVKFLYGFKEDVNGTTNTESCISSASNIAIQLELISWKSVIDITGDRKVVKKIIKAGEGFDCPNEGSLVKVIYIGKLDDGSVMERKGSEEEPFVFVSLQEQINEGLERAIITMKKGEQALVTVDAEYLGSYGASGLVSASSALHYEVQLIDFTKMKYVLNSCLQAANYVDFDHSFTKDEKRAADSLRLSCNLNNAACKLKLGEYHEASRLCTKVLEIDPFNVKALYRRSQAYKQVSEFEKAEADIKTALTIDPNNRDVKLEHKELKDKQREYTRYQSEIFSTMFARIYG</sequence>
<accession>A0A978UAB2</accession>
<dbReference type="PANTHER" id="PTHR46512:SF11">
    <property type="entry name" value="PEPTIDYLPROLYL ISOMERASE"/>
    <property type="match status" value="1"/>
</dbReference>
<dbReference type="Pfam" id="PF00254">
    <property type="entry name" value="FKBP_C"/>
    <property type="match status" value="3"/>
</dbReference>